<gene>
    <name evidence="1" type="ORF">APQ14_18330</name>
</gene>
<reference evidence="1 2" key="1">
    <citation type="submission" date="2015-11" db="EMBL/GenBank/DDBJ databases">
        <title>Draft WGS of Vibrio toranzoniae.</title>
        <authorList>
            <person name="Lasa A."/>
            <person name="Romalde J.L."/>
        </authorList>
    </citation>
    <scope>NUCLEOTIDE SEQUENCE [LARGE SCALE GENOMIC DNA]</scope>
    <source>
        <strain evidence="1 2">Vb 10.8</strain>
    </source>
</reference>
<keyword evidence="2" id="KW-1185">Reference proteome</keyword>
<evidence type="ECO:0000313" key="2">
    <source>
        <dbReference type="Proteomes" id="UP000057389"/>
    </source>
</evidence>
<dbReference type="EMBL" id="LMXU01000001">
    <property type="protein sequence ID" value="KWU02672.1"/>
    <property type="molecule type" value="Genomic_DNA"/>
</dbReference>
<proteinExistence type="predicted"/>
<dbReference type="AlphaFoldDB" id="A0A109DBZ3"/>
<sequence>MKQSWNNNAFSVKPNASLTAGIFVFITNQPSLVNRLHNIKKHKWLISAKINQDRIPYDLFLYCE</sequence>
<name>A0A109DBZ3_9VIBR</name>
<accession>A0A109DBZ3</accession>
<protein>
    <submittedName>
        <fullName evidence="1">Uncharacterized protein</fullName>
    </submittedName>
</protein>
<dbReference type="Proteomes" id="UP000057389">
    <property type="component" value="Unassembled WGS sequence"/>
</dbReference>
<evidence type="ECO:0000313" key="1">
    <source>
        <dbReference type="EMBL" id="KWU02672.1"/>
    </source>
</evidence>
<organism evidence="1 2">
    <name type="scientific">Vibrio toranzoniae</name>
    <dbReference type="NCBI Taxonomy" id="1194427"/>
    <lineage>
        <taxon>Bacteria</taxon>
        <taxon>Pseudomonadati</taxon>
        <taxon>Pseudomonadota</taxon>
        <taxon>Gammaproteobacteria</taxon>
        <taxon>Vibrionales</taxon>
        <taxon>Vibrionaceae</taxon>
        <taxon>Vibrio</taxon>
    </lineage>
</organism>
<comment type="caution">
    <text evidence="1">The sequence shown here is derived from an EMBL/GenBank/DDBJ whole genome shotgun (WGS) entry which is preliminary data.</text>
</comment>